<feature type="transmembrane region" description="Helical" evidence="1">
    <location>
        <begin position="91"/>
        <end position="107"/>
    </location>
</feature>
<feature type="transmembrane region" description="Helical" evidence="1">
    <location>
        <begin position="15"/>
        <end position="32"/>
    </location>
</feature>
<protein>
    <submittedName>
        <fullName evidence="2">Uncharacterized protein</fullName>
    </submittedName>
</protein>
<reference evidence="2 3" key="1">
    <citation type="submission" date="2019-07" db="EMBL/GenBank/DDBJ databases">
        <title>Whole genome shotgun sequence of Meiothermus hypogaeus NBRC 106114.</title>
        <authorList>
            <person name="Hosoyama A."/>
            <person name="Uohara A."/>
            <person name="Ohji S."/>
            <person name="Ichikawa N."/>
        </authorList>
    </citation>
    <scope>NUCLEOTIDE SEQUENCE [LARGE SCALE GENOMIC DNA]</scope>
    <source>
        <strain evidence="2 3">NBRC 106114</strain>
    </source>
</reference>
<keyword evidence="1" id="KW-0812">Transmembrane</keyword>
<dbReference type="EMBL" id="BJXL01000004">
    <property type="protein sequence ID" value="GEM82098.1"/>
    <property type="molecule type" value="Genomic_DNA"/>
</dbReference>
<evidence type="ECO:0000313" key="2">
    <source>
        <dbReference type="EMBL" id="GEM82098.1"/>
    </source>
</evidence>
<accession>A0A511QXK1</accession>
<organism evidence="2 3">
    <name type="scientific">Meiothermus hypogaeus NBRC 106114</name>
    <dbReference type="NCBI Taxonomy" id="1227553"/>
    <lineage>
        <taxon>Bacteria</taxon>
        <taxon>Thermotogati</taxon>
        <taxon>Deinococcota</taxon>
        <taxon>Deinococci</taxon>
        <taxon>Thermales</taxon>
        <taxon>Thermaceae</taxon>
        <taxon>Meiothermus</taxon>
    </lineage>
</organism>
<dbReference type="Proteomes" id="UP000321197">
    <property type="component" value="Unassembled WGS sequence"/>
</dbReference>
<proteinExistence type="predicted"/>
<comment type="caution">
    <text evidence="2">The sequence shown here is derived from an EMBL/GenBank/DDBJ whole genome shotgun (WGS) entry which is preliminary data.</text>
</comment>
<keyword evidence="1" id="KW-0472">Membrane</keyword>
<sequence length="113" mass="11851">MLGAFFRRSLAPDRLARTLIYAGIAGFIWFFFIQPSPFGSTLSVTTLVGAGLVQYGSDKPFVIPLYIYVLAALVLAQLVGLVLGAGGQLEAALLGSALGLGLPYLAYRLGGKA</sequence>
<name>A0A511QXK1_9DEIN</name>
<dbReference type="OrthoDB" id="27555at2"/>
<gene>
    <name evidence="2" type="ORF">MHY01S_02640</name>
</gene>
<dbReference type="AlphaFoldDB" id="A0A511QXK1"/>
<evidence type="ECO:0000256" key="1">
    <source>
        <dbReference type="SAM" id="Phobius"/>
    </source>
</evidence>
<evidence type="ECO:0000313" key="3">
    <source>
        <dbReference type="Proteomes" id="UP000321197"/>
    </source>
</evidence>
<feature type="transmembrane region" description="Helical" evidence="1">
    <location>
        <begin position="65"/>
        <end position="85"/>
    </location>
</feature>
<keyword evidence="1" id="KW-1133">Transmembrane helix</keyword>